<keyword evidence="2" id="KW-1133">Transmembrane helix</keyword>
<sequence>MIKQGKLLSSCVNIIFTFVFIAARLTTDYMKPPQILHNAHLIIVALSTRAMASRASTSRGRGSHAISRISPRSKSGVST</sequence>
<evidence type="ECO:0000256" key="1">
    <source>
        <dbReference type="SAM" id="MobiDB-lite"/>
    </source>
</evidence>
<keyword evidence="2" id="KW-0472">Membrane</keyword>
<evidence type="ECO:0000313" key="3">
    <source>
        <dbReference type="EMBL" id="KAH6645633.1"/>
    </source>
</evidence>
<dbReference type="AlphaFoldDB" id="A0A9P8RGM4"/>
<organism evidence="3 4">
    <name type="scientific">Truncatella angustata</name>
    <dbReference type="NCBI Taxonomy" id="152316"/>
    <lineage>
        <taxon>Eukaryota</taxon>
        <taxon>Fungi</taxon>
        <taxon>Dikarya</taxon>
        <taxon>Ascomycota</taxon>
        <taxon>Pezizomycotina</taxon>
        <taxon>Sordariomycetes</taxon>
        <taxon>Xylariomycetidae</taxon>
        <taxon>Amphisphaeriales</taxon>
        <taxon>Sporocadaceae</taxon>
        <taxon>Truncatella</taxon>
    </lineage>
</organism>
<keyword evidence="4" id="KW-1185">Reference proteome</keyword>
<keyword evidence="2" id="KW-0812">Transmembrane</keyword>
<dbReference type="Proteomes" id="UP000758603">
    <property type="component" value="Unassembled WGS sequence"/>
</dbReference>
<feature type="compositionally biased region" description="Polar residues" evidence="1">
    <location>
        <begin position="70"/>
        <end position="79"/>
    </location>
</feature>
<comment type="caution">
    <text evidence="3">The sequence shown here is derived from an EMBL/GenBank/DDBJ whole genome shotgun (WGS) entry which is preliminary data.</text>
</comment>
<evidence type="ECO:0000313" key="4">
    <source>
        <dbReference type="Proteomes" id="UP000758603"/>
    </source>
</evidence>
<dbReference type="GeneID" id="70123836"/>
<proteinExistence type="predicted"/>
<protein>
    <submittedName>
        <fullName evidence="3">Uncharacterized protein</fullName>
    </submittedName>
</protein>
<feature type="compositionally biased region" description="Low complexity" evidence="1">
    <location>
        <begin position="54"/>
        <end position="65"/>
    </location>
</feature>
<evidence type="ECO:0000256" key="2">
    <source>
        <dbReference type="SAM" id="Phobius"/>
    </source>
</evidence>
<name>A0A9P8RGM4_9PEZI</name>
<dbReference type="EMBL" id="JAGPXC010000011">
    <property type="protein sequence ID" value="KAH6645633.1"/>
    <property type="molecule type" value="Genomic_DNA"/>
</dbReference>
<feature type="region of interest" description="Disordered" evidence="1">
    <location>
        <begin position="54"/>
        <end position="79"/>
    </location>
</feature>
<accession>A0A9P8RGM4</accession>
<feature type="transmembrane region" description="Helical" evidence="2">
    <location>
        <begin position="7"/>
        <end position="23"/>
    </location>
</feature>
<reference evidence="3" key="1">
    <citation type="journal article" date="2021" name="Nat. Commun.">
        <title>Genetic determinants of endophytism in the Arabidopsis root mycobiome.</title>
        <authorList>
            <person name="Mesny F."/>
            <person name="Miyauchi S."/>
            <person name="Thiergart T."/>
            <person name="Pickel B."/>
            <person name="Atanasova L."/>
            <person name="Karlsson M."/>
            <person name="Huettel B."/>
            <person name="Barry K.W."/>
            <person name="Haridas S."/>
            <person name="Chen C."/>
            <person name="Bauer D."/>
            <person name="Andreopoulos W."/>
            <person name="Pangilinan J."/>
            <person name="LaButti K."/>
            <person name="Riley R."/>
            <person name="Lipzen A."/>
            <person name="Clum A."/>
            <person name="Drula E."/>
            <person name="Henrissat B."/>
            <person name="Kohler A."/>
            <person name="Grigoriev I.V."/>
            <person name="Martin F.M."/>
            <person name="Hacquard S."/>
        </authorList>
    </citation>
    <scope>NUCLEOTIDE SEQUENCE</scope>
    <source>
        <strain evidence="3">MPI-SDFR-AT-0073</strain>
    </source>
</reference>
<dbReference type="RefSeq" id="XP_045952147.1">
    <property type="nucleotide sequence ID" value="XM_046094943.1"/>
</dbReference>
<gene>
    <name evidence="3" type="ORF">BKA67DRAFT_120538</name>
</gene>